<organism evidence="1 2">
    <name type="scientific">Rossellomorea vietnamensis</name>
    <dbReference type="NCBI Taxonomy" id="218284"/>
    <lineage>
        <taxon>Bacteria</taxon>
        <taxon>Bacillati</taxon>
        <taxon>Bacillota</taxon>
        <taxon>Bacilli</taxon>
        <taxon>Bacillales</taxon>
        <taxon>Bacillaceae</taxon>
        <taxon>Rossellomorea</taxon>
    </lineage>
</organism>
<name>A0A5D4MFC6_9BACI</name>
<proteinExistence type="predicted"/>
<evidence type="ECO:0000313" key="1">
    <source>
        <dbReference type="EMBL" id="TYS00413.1"/>
    </source>
</evidence>
<dbReference type="Proteomes" id="UP000325182">
    <property type="component" value="Unassembled WGS sequence"/>
</dbReference>
<protein>
    <submittedName>
        <fullName evidence="1">Uncharacterized protein</fullName>
    </submittedName>
</protein>
<dbReference type="InterPro" id="IPR040983">
    <property type="entry name" value="Bact_RF_family5"/>
</dbReference>
<dbReference type="AlphaFoldDB" id="A0A5D4MFC6"/>
<sequence length="99" mass="11392">MIFRKRISKLEKEWQRHAGPQPADIYIGSNGGSATQDDHFRQRVEANQKRCFKSFGSKLDKVAADRKWDKILVLGDKGTDHMLNENMSKEVDGVIQKNF</sequence>
<evidence type="ECO:0000313" key="2">
    <source>
        <dbReference type="Proteomes" id="UP000325182"/>
    </source>
</evidence>
<dbReference type="RefSeq" id="WP_148953463.1">
    <property type="nucleotide sequence ID" value="NZ_VTEG01000003.1"/>
</dbReference>
<dbReference type="Pfam" id="PF18846">
    <property type="entry name" value="baeRF_family5"/>
    <property type="match status" value="1"/>
</dbReference>
<gene>
    <name evidence="1" type="ORF">FZC84_07695</name>
</gene>
<comment type="caution">
    <text evidence="1">The sequence shown here is derived from an EMBL/GenBank/DDBJ whole genome shotgun (WGS) entry which is preliminary data.</text>
</comment>
<accession>A0A5D4MFC6</accession>
<reference evidence="1 2" key="1">
    <citation type="submission" date="2019-08" db="EMBL/GenBank/DDBJ databases">
        <title>Bacillus genomes from the desert of Cuatro Cienegas, Coahuila.</title>
        <authorList>
            <person name="Olmedo-Alvarez G."/>
        </authorList>
    </citation>
    <scope>NUCLEOTIDE SEQUENCE [LARGE SCALE GENOMIC DNA]</scope>
    <source>
        <strain evidence="1 2">CH128b_4D</strain>
    </source>
</reference>
<dbReference type="EMBL" id="VTEG01000003">
    <property type="protein sequence ID" value="TYS00413.1"/>
    <property type="molecule type" value="Genomic_DNA"/>
</dbReference>